<feature type="chain" id="PRO_5046980425" evidence="1">
    <location>
        <begin position="22"/>
        <end position="131"/>
    </location>
</feature>
<organism evidence="2 3">
    <name type="scientific">Psychrosphaera algicola</name>
    <dbReference type="NCBI Taxonomy" id="3023714"/>
    <lineage>
        <taxon>Bacteria</taxon>
        <taxon>Pseudomonadati</taxon>
        <taxon>Pseudomonadota</taxon>
        <taxon>Gammaproteobacteria</taxon>
        <taxon>Alteromonadales</taxon>
        <taxon>Pseudoalteromonadaceae</taxon>
        <taxon>Psychrosphaera</taxon>
    </lineage>
</organism>
<name>A0ABT5FBA3_9GAMM</name>
<dbReference type="Gene3D" id="2.115.10.20">
    <property type="entry name" value="Glycosyl hydrolase domain, family 43"/>
    <property type="match status" value="1"/>
</dbReference>
<dbReference type="RefSeq" id="WP_272180389.1">
    <property type="nucleotide sequence ID" value="NZ_JAQOMS010000002.1"/>
</dbReference>
<evidence type="ECO:0000256" key="1">
    <source>
        <dbReference type="SAM" id="SignalP"/>
    </source>
</evidence>
<dbReference type="InterPro" id="IPR023296">
    <property type="entry name" value="Glyco_hydro_beta-prop_sf"/>
</dbReference>
<comment type="caution">
    <text evidence="2">The sequence shown here is derived from an EMBL/GenBank/DDBJ whole genome shotgun (WGS) entry which is preliminary data.</text>
</comment>
<reference evidence="2 3" key="1">
    <citation type="submission" date="2023-01" db="EMBL/GenBank/DDBJ databases">
        <title>Psychrosphaera sp. nov., isolated from marine algae.</title>
        <authorList>
            <person name="Bayburt H."/>
            <person name="Choi B.J."/>
            <person name="Kim J.M."/>
            <person name="Choi D.G."/>
            <person name="Jeon C.O."/>
        </authorList>
    </citation>
    <scope>NUCLEOTIDE SEQUENCE [LARGE SCALE GENOMIC DNA]</scope>
    <source>
        <strain evidence="2 3">G1-22</strain>
    </source>
</reference>
<dbReference type="PROSITE" id="PS51257">
    <property type="entry name" value="PROKAR_LIPOPROTEIN"/>
    <property type="match status" value="1"/>
</dbReference>
<protein>
    <submittedName>
        <fullName evidence="2">Uncharacterized protein</fullName>
    </submittedName>
</protein>
<sequence length="131" mass="14087">MKLLSAAIASVTLVGALALQACSTTDVALPQKVTVTHSALTGIGVEAGVMRRDPSDVIKVDNIYYVWYSKGKISTGYDATVWYATSADGHNWVEQGEALAKGKKEAGKVKAYSRPISLLQKVSTGFLYRYV</sequence>
<gene>
    <name evidence="2" type="ORF">PN838_08560</name>
</gene>
<keyword evidence="3" id="KW-1185">Reference proteome</keyword>
<dbReference type="Proteomes" id="UP001528411">
    <property type="component" value="Unassembled WGS sequence"/>
</dbReference>
<dbReference type="EMBL" id="JAQOMS010000002">
    <property type="protein sequence ID" value="MDC2888820.1"/>
    <property type="molecule type" value="Genomic_DNA"/>
</dbReference>
<proteinExistence type="predicted"/>
<feature type="signal peptide" evidence="1">
    <location>
        <begin position="1"/>
        <end position="21"/>
    </location>
</feature>
<evidence type="ECO:0000313" key="3">
    <source>
        <dbReference type="Proteomes" id="UP001528411"/>
    </source>
</evidence>
<dbReference type="SUPFAM" id="SSF75005">
    <property type="entry name" value="Arabinanase/levansucrase/invertase"/>
    <property type="match status" value="1"/>
</dbReference>
<accession>A0ABT5FBA3</accession>
<keyword evidence="1" id="KW-0732">Signal</keyword>
<evidence type="ECO:0000313" key="2">
    <source>
        <dbReference type="EMBL" id="MDC2888820.1"/>
    </source>
</evidence>